<feature type="transmembrane region" description="Helical" evidence="6">
    <location>
        <begin position="54"/>
        <end position="76"/>
    </location>
</feature>
<dbReference type="AlphaFoldDB" id="A0A9Q4GJ45"/>
<dbReference type="Pfam" id="PF00924">
    <property type="entry name" value="MS_channel_2nd"/>
    <property type="match status" value="1"/>
</dbReference>
<proteinExistence type="predicted"/>
<dbReference type="InterPro" id="IPR010920">
    <property type="entry name" value="LSM_dom_sf"/>
</dbReference>
<evidence type="ECO:0000256" key="4">
    <source>
        <dbReference type="ARBA" id="ARBA00022989"/>
    </source>
</evidence>
<dbReference type="SUPFAM" id="SSF50182">
    <property type="entry name" value="Sm-like ribonucleoproteins"/>
    <property type="match status" value="1"/>
</dbReference>
<dbReference type="RefSeq" id="WP_266086713.1">
    <property type="nucleotide sequence ID" value="NZ_RKLV01000005.1"/>
</dbReference>
<name>A0A9Q4GJ45_9EURY</name>
<protein>
    <submittedName>
        <fullName evidence="8">Mechanosensitive ion channel</fullName>
    </submittedName>
</protein>
<dbReference type="InterPro" id="IPR006685">
    <property type="entry name" value="MscS_channel_2nd"/>
</dbReference>
<evidence type="ECO:0000256" key="5">
    <source>
        <dbReference type="ARBA" id="ARBA00023136"/>
    </source>
</evidence>
<organism evidence="8 9">
    <name type="scientific">Halorutilus salinus</name>
    <dbReference type="NCBI Taxonomy" id="2487751"/>
    <lineage>
        <taxon>Archaea</taxon>
        <taxon>Methanobacteriati</taxon>
        <taxon>Methanobacteriota</taxon>
        <taxon>Stenosarchaea group</taxon>
        <taxon>Halobacteria</taxon>
        <taxon>Halorutilales</taxon>
        <taxon>Halorutilaceae</taxon>
        <taxon>Halorutilus</taxon>
    </lineage>
</organism>
<dbReference type="PANTHER" id="PTHR30221">
    <property type="entry name" value="SMALL-CONDUCTANCE MECHANOSENSITIVE CHANNEL"/>
    <property type="match status" value="1"/>
</dbReference>
<feature type="transmembrane region" description="Helical" evidence="6">
    <location>
        <begin position="88"/>
        <end position="117"/>
    </location>
</feature>
<keyword evidence="9" id="KW-1185">Reference proteome</keyword>
<dbReference type="GO" id="GO:0005886">
    <property type="term" value="C:plasma membrane"/>
    <property type="evidence" value="ECO:0007669"/>
    <property type="project" value="UniProtKB-SubCell"/>
</dbReference>
<evidence type="ECO:0000256" key="2">
    <source>
        <dbReference type="ARBA" id="ARBA00022475"/>
    </source>
</evidence>
<keyword evidence="2" id="KW-1003">Cell membrane</keyword>
<dbReference type="InterPro" id="IPR023408">
    <property type="entry name" value="MscS_beta-dom_sf"/>
</dbReference>
<sequence length="280" mass="30807">MVTGVPEPVEVEPIGVDLSTVVAAVFVLAVAVLAARVLTYVLTRLSERSVERRITFKMFVPITRFVVYAAAVYYVLVPLLELSPDQILAFSAVFGAVLALGVQDLFANIVGGIVITFERPYTVGDKVEFGDHYGEVTNIGIRSTKLLTPDDSVVTVPNYLFFTNSLSNANAGAPEMMVVVEFYVSPDADTDRATGIIRDALKSSRYVYLSEDHGVVSRLEDAGGYTAVRGKAYVNDVRNEKAFKTRVSERVLRSFDDEDVRRADPAVVAVREHPNSRQEY</sequence>
<keyword evidence="3 6" id="KW-0812">Transmembrane</keyword>
<evidence type="ECO:0000256" key="6">
    <source>
        <dbReference type="SAM" id="Phobius"/>
    </source>
</evidence>
<keyword evidence="5 6" id="KW-0472">Membrane</keyword>
<dbReference type="PANTHER" id="PTHR30221:SF1">
    <property type="entry name" value="SMALL-CONDUCTANCE MECHANOSENSITIVE CHANNEL"/>
    <property type="match status" value="1"/>
</dbReference>
<dbReference type="InterPro" id="IPR011066">
    <property type="entry name" value="MscS_channel_C_sf"/>
</dbReference>
<dbReference type="GO" id="GO:0008381">
    <property type="term" value="F:mechanosensitive monoatomic ion channel activity"/>
    <property type="evidence" value="ECO:0007669"/>
    <property type="project" value="InterPro"/>
</dbReference>
<evidence type="ECO:0000256" key="1">
    <source>
        <dbReference type="ARBA" id="ARBA00004651"/>
    </source>
</evidence>
<comment type="caution">
    <text evidence="8">The sequence shown here is derived from an EMBL/GenBank/DDBJ whole genome shotgun (WGS) entry which is preliminary data.</text>
</comment>
<reference evidence="8" key="1">
    <citation type="submission" date="2022-09" db="EMBL/GenBank/DDBJ databases">
        <title>Haloadaptaus new haloarchaeum isolated from saline soil.</title>
        <authorList>
            <person name="Duran-Viseras A."/>
            <person name="Sanchez-Porro C."/>
            <person name="Ventosa A."/>
        </authorList>
    </citation>
    <scope>NUCLEOTIDE SEQUENCE</scope>
    <source>
        <strain evidence="8">F3-133</strain>
    </source>
</reference>
<keyword evidence="4 6" id="KW-1133">Transmembrane helix</keyword>
<dbReference type="EMBL" id="RKLV01000005">
    <property type="protein sequence ID" value="MCX2818871.1"/>
    <property type="molecule type" value="Genomic_DNA"/>
</dbReference>
<dbReference type="Gene3D" id="2.30.30.60">
    <property type="match status" value="1"/>
</dbReference>
<evidence type="ECO:0000313" key="8">
    <source>
        <dbReference type="EMBL" id="MCX2818871.1"/>
    </source>
</evidence>
<gene>
    <name evidence="8" type="ORF">EGH25_05855</name>
</gene>
<dbReference type="SUPFAM" id="SSF82689">
    <property type="entry name" value="Mechanosensitive channel protein MscS (YggB), C-terminal domain"/>
    <property type="match status" value="1"/>
</dbReference>
<evidence type="ECO:0000313" key="9">
    <source>
        <dbReference type="Proteomes" id="UP001149411"/>
    </source>
</evidence>
<feature type="domain" description="Mechanosensitive ion channel MscS" evidence="7">
    <location>
        <begin position="104"/>
        <end position="170"/>
    </location>
</feature>
<dbReference type="Gene3D" id="1.10.287.1260">
    <property type="match status" value="1"/>
</dbReference>
<comment type="subcellular location">
    <subcellularLocation>
        <location evidence="1">Cell membrane</location>
        <topology evidence="1">Multi-pass membrane protein</topology>
    </subcellularLocation>
</comment>
<accession>A0A9Q4GJ45</accession>
<dbReference type="Proteomes" id="UP001149411">
    <property type="component" value="Unassembled WGS sequence"/>
</dbReference>
<evidence type="ECO:0000259" key="7">
    <source>
        <dbReference type="Pfam" id="PF00924"/>
    </source>
</evidence>
<feature type="transmembrane region" description="Helical" evidence="6">
    <location>
        <begin position="20"/>
        <end position="42"/>
    </location>
</feature>
<dbReference type="InterPro" id="IPR045275">
    <property type="entry name" value="MscS_archaea/bacteria_type"/>
</dbReference>
<evidence type="ECO:0000256" key="3">
    <source>
        <dbReference type="ARBA" id="ARBA00022692"/>
    </source>
</evidence>